<dbReference type="EMBL" id="VMRG01000001">
    <property type="protein sequence ID" value="KAA6233338.1"/>
    <property type="molecule type" value="Genomic_DNA"/>
</dbReference>
<feature type="domain" description="DUF302" evidence="1">
    <location>
        <begin position="43"/>
        <end position="103"/>
    </location>
</feature>
<gene>
    <name evidence="2" type="ORF">FP507_03075</name>
</gene>
<comment type="caution">
    <text evidence="2">The sequence shown here is derived from an EMBL/GenBank/DDBJ whole genome shotgun (WGS) entry which is preliminary data.</text>
</comment>
<dbReference type="PANTHER" id="PTHR38342:SF1">
    <property type="entry name" value="SLR5037 PROTEIN"/>
    <property type="match status" value="1"/>
</dbReference>
<evidence type="ECO:0000313" key="2">
    <source>
        <dbReference type="EMBL" id="KAA6233338.1"/>
    </source>
</evidence>
<dbReference type="AlphaFoldDB" id="A0A5M8ID54"/>
<dbReference type="CDD" id="cd14797">
    <property type="entry name" value="DUF302"/>
    <property type="match status" value="1"/>
</dbReference>
<name>A0A5M8ID54_CHLPH</name>
<dbReference type="Proteomes" id="UP000327458">
    <property type="component" value="Unassembled WGS sequence"/>
</dbReference>
<dbReference type="InterPro" id="IPR005180">
    <property type="entry name" value="DUF302"/>
</dbReference>
<evidence type="ECO:0000313" key="3">
    <source>
        <dbReference type="Proteomes" id="UP000327458"/>
    </source>
</evidence>
<organism evidence="2 3">
    <name type="scientific">Chlorobium phaeovibrioides</name>
    <dbReference type="NCBI Taxonomy" id="1094"/>
    <lineage>
        <taxon>Bacteria</taxon>
        <taxon>Pseudomonadati</taxon>
        <taxon>Chlorobiota</taxon>
        <taxon>Chlorobiia</taxon>
        <taxon>Chlorobiales</taxon>
        <taxon>Chlorobiaceae</taxon>
        <taxon>Chlorobium/Pelodictyon group</taxon>
        <taxon>Chlorobium</taxon>
    </lineage>
</organism>
<dbReference type="PANTHER" id="PTHR38342">
    <property type="entry name" value="SLR5037 PROTEIN"/>
    <property type="match status" value="1"/>
</dbReference>
<dbReference type="Pfam" id="PF03625">
    <property type="entry name" value="DUF302"/>
    <property type="match status" value="1"/>
</dbReference>
<dbReference type="Gene3D" id="3.30.310.70">
    <property type="entry name" value="TT1751-like domain"/>
    <property type="match status" value="1"/>
</dbReference>
<accession>A0A5M8ID54</accession>
<evidence type="ECO:0000259" key="1">
    <source>
        <dbReference type="Pfam" id="PF03625"/>
    </source>
</evidence>
<sequence>MKMMPGMMLTTHESRYTTVEETCAALKTSIEANNWQSPATRNMTAAITKQGFTLDKQVSIVELCNARYAGDVLATNPEVSTLMPCAWGVYEGNDGKIYITGMNMGLMAKIFGGNIAKVMGGSVADDEAKMLTPVIAE</sequence>
<reference evidence="2 3" key="1">
    <citation type="submission" date="2019-07" db="EMBL/GenBank/DDBJ databases">
        <title>Draft genome Sequence of Chlorobium phaeovibrioides sp. strain PhvTcv-s14, from the Phylum Chlorobi.</title>
        <authorList>
            <person name="Babenko V."/>
            <person name="Boldyreva D."/>
            <person name="Kanygina A."/>
            <person name="Selezneva O."/>
            <person name="Akopiyan T."/>
            <person name="Lunina O."/>
        </authorList>
    </citation>
    <scope>NUCLEOTIDE SEQUENCE [LARGE SCALE GENOMIC DNA]</scope>
    <source>
        <strain evidence="2 3">GrTcv12</strain>
    </source>
</reference>
<dbReference type="SUPFAM" id="SSF103247">
    <property type="entry name" value="TT1751-like"/>
    <property type="match status" value="1"/>
</dbReference>
<protein>
    <submittedName>
        <fullName evidence="2">DUF302 domain-containing protein</fullName>
    </submittedName>
</protein>
<proteinExistence type="predicted"/>
<dbReference type="InterPro" id="IPR035923">
    <property type="entry name" value="TT1751-like_sf"/>
</dbReference>